<dbReference type="GeneID" id="77003483"/>
<dbReference type="RefSeq" id="WP_240463694.1">
    <property type="nucleotide sequence ID" value="NZ_JAFFHZ010000001.1"/>
</dbReference>
<comment type="caution">
    <text evidence="2">The sequence shown here is derived from an EMBL/GenBank/DDBJ whole genome shotgun (WGS) entry which is preliminary data.</text>
</comment>
<feature type="region of interest" description="Disordered" evidence="1">
    <location>
        <begin position="218"/>
        <end position="241"/>
    </location>
</feature>
<dbReference type="Proteomes" id="UP001207626">
    <property type="component" value="Unassembled WGS sequence"/>
</dbReference>
<evidence type="ECO:0000313" key="3">
    <source>
        <dbReference type="Proteomes" id="UP001207626"/>
    </source>
</evidence>
<reference evidence="2 3" key="1">
    <citation type="submission" date="2022-05" db="EMBL/GenBank/DDBJ databases">
        <title>Genome Sequencing of Bee-Associated Microbes.</title>
        <authorList>
            <person name="Dunlap C."/>
        </authorList>
    </citation>
    <scope>NUCLEOTIDE SEQUENCE [LARGE SCALE GENOMIC DNA]</scope>
    <source>
        <strain evidence="2 3">NRRL NRS-1438</strain>
    </source>
</reference>
<organism evidence="2 3">
    <name type="scientific">Paenibacillus apiarius</name>
    <dbReference type="NCBI Taxonomy" id="46240"/>
    <lineage>
        <taxon>Bacteria</taxon>
        <taxon>Bacillati</taxon>
        <taxon>Bacillota</taxon>
        <taxon>Bacilli</taxon>
        <taxon>Bacillales</taxon>
        <taxon>Paenibacillaceae</taxon>
        <taxon>Paenibacillus</taxon>
    </lineage>
</organism>
<gene>
    <name evidence="2" type="ORF">M5X09_05170</name>
</gene>
<proteinExistence type="predicted"/>
<dbReference type="Pfam" id="PF20092">
    <property type="entry name" value="DUF6483"/>
    <property type="match status" value="1"/>
</dbReference>
<evidence type="ECO:0000313" key="2">
    <source>
        <dbReference type="EMBL" id="MCY9519074.1"/>
    </source>
</evidence>
<sequence length="241" mass="28548">MYRRDYLLRLIQEMTQMIGKAMGLREQKKRTELLFEWDELMQRRFRINGELSDKLSSDDMARLFMTNGRLHVDELQAFAFLLFERAKLEKEKGLHEEEERHFDSSLEGGVPGQTEAMYIRRSMKALNLLLEAMLHGSDRTMIPVMPSVEQLLHELKPYKLEDSALARLWRWFEQEGRYAEAEDALFHWLQSAAERPEELQLRKKQAYGFYERMEALPDEQLEQGSLPRDEIKQGMEDVSSL</sequence>
<protein>
    <submittedName>
        <fullName evidence="2">DUF6483 family protein</fullName>
    </submittedName>
</protein>
<dbReference type="InterPro" id="IPR045507">
    <property type="entry name" value="DUF6483"/>
</dbReference>
<accession>A0ABT4DP20</accession>
<dbReference type="EMBL" id="JAMDLW010000004">
    <property type="protein sequence ID" value="MCY9519074.1"/>
    <property type="molecule type" value="Genomic_DNA"/>
</dbReference>
<keyword evidence="3" id="KW-1185">Reference proteome</keyword>
<evidence type="ECO:0000256" key="1">
    <source>
        <dbReference type="SAM" id="MobiDB-lite"/>
    </source>
</evidence>
<name>A0ABT4DP20_9BACL</name>